<evidence type="ECO:0008006" key="6">
    <source>
        <dbReference type="Google" id="ProtNLM"/>
    </source>
</evidence>
<evidence type="ECO:0000313" key="4">
    <source>
        <dbReference type="EMBL" id="CAB3366784.1"/>
    </source>
</evidence>
<evidence type="ECO:0000259" key="1">
    <source>
        <dbReference type="Pfam" id="PF14727"/>
    </source>
</evidence>
<dbReference type="InterPro" id="IPR055363">
    <property type="entry name" value="PTHB1_hp_dom"/>
</dbReference>
<keyword evidence="5" id="KW-1185">Reference proteome</keyword>
<dbReference type="GO" id="GO:0034464">
    <property type="term" value="C:BBSome"/>
    <property type="evidence" value="ECO:0007669"/>
    <property type="project" value="InterPro"/>
</dbReference>
<comment type="caution">
    <text evidence="4">The sequence shown here is derived from an EMBL/GenBank/DDBJ whole genome shotgun (WGS) entry which is preliminary data.</text>
</comment>
<dbReference type="Pfam" id="PF23338">
    <property type="entry name" value="PTHB1_hp"/>
    <property type="match status" value="1"/>
</dbReference>
<dbReference type="InterPro" id="IPR026511">
    <property type="entry name" value="PTHB1"/>
</dbReference>
<dbReference type="GO" id="GO:0060271">
    <property type="term" value="P:cilium assembly"/>
    <property type="evidence" value="ECO:0007669"/>
    <property type="project" value="TreeGrafter"/>
</dbReference>
<dbReference type="PANTHER" id="PTHR20991:SF0">
    <property type="entry name" value="PROTEIN PTHB1"/>
    <property type="match status" value="1"/>
</dbReference>
<evidence type="ECO:0000259" key="3">
    <source>
        <dbReference type="Pfam" id="PF23338"/>
    </source>
</evidence>
<dbReference type="OrthoDB" id="10262646at2759"/>
<evidence type="ECO:0000259" key="2">
    <source>
        <dbReference type="Pfam" id="PF14728"/>
    </source>
</evidence>
<reference evidence="4 5" key="1">
    <citation type="submission" date="2020-04" db="EMBL/GenBank/DDBJ databases">
        <authorList>
            <person name="Alioto T."/>
            <person name="Alioto T."/>
            <person name="Gomez Garrido J."/>
        </authorList>
    </citation>
    <scope>NUCLEOTIDE SEQUENCE [LARGE SCALE GENOMIC DNA]</scope>
</reference>
<dbReference type="GO" id="GO:0016020">
    <property type="term" value="C:membrane"/>
    <property type="evidence" value="ECO:0007669"/>
    <property type="project" value="TreeGrafter"/>
</dbReference>
<dbReference type="Pfam" id="PF14727">
    <property type="entry name" value="PHTB1_N"/>
    <property type="match status" value="1"/>
</dbReference>
<dbReference type="Pfam" id="PF14728">
    <property type="entry name" value="PTHB1_GAE"/>
    <property type="match status" value="1"/>
</dbReference>
<sequence>MSLFRCQTAWNQNFGDGEDQCGQNCLIVCSDLTNGSNQVNFNDNPKESPICNKKCIQEIIIVGSYLGMLRIFRPSIGASGTSQPSDLILEKQLGYPALALASAILRSGMRSQQLAVMSTQCVAVFNIIISLSNSDLAVTCKLEFCFERPVSESLGVCWQIIVGKFGGGDEARSGLSSIGIVTSGGALVIFEREAREPLVIKLFSAESSPLLGSSVAYSSMRDSFIVVSPSWEIQIHKYSSLVKTARDASKRQPDWSVILADPVIDLQVVSQLNEGPGILVAGQRSLTLWQWSGIIKFSRRLPFSPLCMTHHFAEECLMVLVACETLLLYRDGQLCWSSQLPCPVVNLSLIRFQGVPGHLVMLSDSMELQICYLGTEPAMFGTPTQKEGVRTNLTIEEMTEELNRINAKLQAVTTAAPPSQGDLKVSLIMGQRATRGVIRLSVVAPISLLSLSVMACKPIEASPKGVSISSLCDSVEIPLTFTISSDSAPPTSMDVNICASYAQADGTPQIIQTVATTLPLSMLLHPARQPPDDNDEQYKLNFTFLGPYNDTVRAYIPGMQSGGGTAHFSGSFGKMTVECAPGYPSKCSLQSNSVALLCLVGSSVLGTAGLLPSVPKSKEPLEWMLGLIDVLFEKRRHRDSSMEELKSKTYWARQVQFSLLSRYRDQTASVLNGMDTLLMQAFQDINHLANKLVKMNTELERVERQLGCAIKLCCQLVAVSAAANAAKSELLEAIEASVSSSFIHKNWVEHTTSALEHVIQTLWSSPGGSTGIQRGPAVAAKELQPTKLKSILAQMFAVL</sequence>
<feature type="domain" description="PTHB1 GAE" evidence="2">
    <location>
        <begin position="435"/>
        <end position="513"/>
    </location>
</feature>
<dbReference type="Proteomes" id="UP000494165">
    <property type="component" value="Unassembled WGS sequence"/>
</dbReference>
<accession>A0A8S1CCN7</accession>
<gene>
    <name evidence="4" type="ORF">CLODIP_2_CD16019</name>
</gene>
<proteinExistence type="predicted"/>
<feature type="domain" description="PTHB1 N-terminal" evidence="1">
    <location>
        <begin position="1"/>
        <end position="377"/>
    </location>
</feature>
<feature type="domain" description="PTHB1 hairpin" evidence="3">
    <location>
        <begin position="620"/>
        <end position="718"/>
    </location>
</feature>
<name>A0A8S1CCN7_9INSE</name>
<dbReference type="AlphaFoldDB" id="A0A8S1CCN7"/>
<dbReference type="PANTHER" id="PTHR20991">
    <property type="entry name" value="PARATHYROID HORMONE-RESPONSIVE B1 GENE"/>
    <property type="match status" value="1"/>
</dbReference>
<dbReference type="InterPro" id="IPR028074">
    <property type="entry name" value="PHTB1_GAE_dom"/>
</dbReference>
<organism evidence="4 5">
    <name type="scientific">Cloeon dipterum</name>
    <dbReference type="NCBI Taxonomy" id="197152"/>
    <lineage>
        <taxon>Eukaryota</taxon>
        <taxon>Metazoa</taxon>
        <taxon>Ecdysozoa</taxon>
        <taxon>Arthropoda</taxon>
        <taxon>Hexapoda</taxon>
        <taxon>Insecta</taxon>
        <taxon>Pterygota</taxon>
        <taxon>Palaeoptera</taxon>
        <taxon>Ephemeroptera</taxon>
        <taxon>Pisciforma</taxon>
        <taxon>Baetidae</taxon>
        <taxon>Cloeon</taxon>
    </lineage>
</organism>
<dbReference type="InterPro" id="IPR028073">
    <property type="entry name" value="PHTB1_N_dom"/>
</dbReference>
<protein>
    <recommendedName>
        <fullName evidence="6">PTHB1 N-terminal domain-containing protein</fullName>
    </recommendedName>
</protein>
<evidence type="ECO:0000313" key="5">
    <source>
        <dbReference type="Proteomes" id="UP000494165"/>
    </source>
</evidence>
<dbReference type="EMBL" id="CADEPI010000026">
    <property type="protein sequence ID" value="CAB3366784.1"/>
    <property type="molecule type" value="Genomic_DNA"/>
</dbReference>